<dbReference type="PANTHER" id="PTHR38032">
    <property type="entry name" value="POLYMERASE-RELATED"/>
    <property type="match status" value="1"/>
</dbReference>
<dbReference type="Proteomes" id="UP000228621">
    <property type="component" value="Unassembled WGS sequence"/>
</dbReference>
<reference evidence="4" key="1">
    <citation type="journal article" date="2019" name="Genome Announc.">
        <title>Draft Genome Sequence of Pseudoalteromonas piscicida Strain 36Y ROTHPW, an Hypersaline Seawater Isolate from the South Coast of Sonora, Mexico.</title>
        <authorList>
            <person name="Sanchez-Diaz R."/>
            <person name="Molina-Garza Z.J."/>
            <person name="Cruz-Suarez L.E."/>
            <person name="Selvin J."/>
            <person name="Kiran G.S."/>
            <person name="Ibarra-Gamez J.C."/>
            <person name="Gomez-Gil B."/>
            <person name="Galaviz-Silva L."/>
        </authorList>
    </citation>
    <scope>NUCLEOTIDE SEQUENCE [LARGE SCALE GENOMIC DNA]</scope>
    <source>
        <strain evidence="4">36Y_RITHPW</strain>
    </source>
</reference>
<feature type="coiled-coil region" evidence="1">
    <location>
        <begin position="426"/>
        <end position="490"/>
    </location>
</feature>
<dbReference type="SUPFAM" id="SSF63848">
    <property type="entry name" value="Cell-division inhibitor MinC, C-terminal domain"/>
    <property type="match status" value="1"/>
</dbReference>
<dbReference type="InterPro" id="IPR016098">
    <property type="entry name" value="CAP/MinC_C"/>
</dbReference>
<comment type="caution">
    <text evidence="3">The sequence shown here is derived from an EMBL/GenBank/DDBJ whole genome shotgun (WGS) entry which is preliminary data.</text>
</comment>
<dbReference type="Pfam" id="PF20250">
    <property type="entry name" value="FapA_N"/>
    <property type="match status" value="1"/>
</dbReference>
<dbReference type="RefSeq" id="WP_099640241.1">
    <property type="nucleotide sequence ID" value="NZ_JAQPZX010000027.1"/>
</dbReference>
<keyword evidence="4" id="KW-1185">Reference proteome</keyword>
<gene>
    <name evidence="3" type="ORF">CEX98_00780</name>
</gene>
<dbReference type="AlphaFoldDB" id="A0A2A5JW06"/>
<dbReference type="InterPro" id="IPR036145">
    <property type="entry name" value="MinC_C_sf"/>
</dbReference>
<dbReference type="Pfam" id="PF03961">
    <property type="entry name" value="FapA"/>
    <property type="match status" value="1"/>
</dbReference>
<keyword evidence="1" id="KW-0175">Coiled coil</keyword>
<dbReference type="GO" id="GO:0000902">
    <property type="term" value="P:cell morphogenesis"/>
    <property type="evidence" value="ECO:0007669"/>
    <property type="project" value="InterPro"/>
</dbReference>
<dbReference type="Gene3D" id="2.160.20.70">
    <property type="match status" value="1"/>
</dbReference>
<dbReference type="InterPro" id="IPR046866">
    <property type="entry name" value="FapA_N"/>
</dbReference>
<protein>
    <recommendedName>
        <fullName evidence="2">Flagellar Assembly Protein A N-terminal region domain-containing protein</fullName>
    </recommendedName>
</protein>
<dbReference type="InterPro" id="IPR005646">
    <property type="entry name" value="FapA"/>
</dbReference>
<evidence type="ECO:0000313" key="3">
    <source>
        <dbReference type="EMBL" id="PCK33588.1"/>
    </source>
</evidence>
<name>A0A2A5JW06_PSEO7</name>
<proteinExistence type="predicted"/>
<organism evidence="3 4">
    <name type="scientific">Pseudoalteromonas piscicida</name>
    <dbReference type="NCBI Taxonomy" id="43662"/>
    <lineage>
        <taxon>Bacteria</taxon>
        <taxon>Pseudomonadati</taxon>
        <taxon>Pseudomonadota</taxon>
        <taxon>Gammaproteobacteria</taxon>
        <taxon>Alteromonadales</taxon>
        <taxon>Pseudoalteromonadaceae</taxon>
        <taxon>Pseudoalteromonas</taxon>
    </lineage>
</organism>
<evidence type="ECO:0000313" key="4">
    <source>
        <dbReference type="Proteomes" id="UP000228621"/>
    </source>
</evidence>
<dbReference type="OrthoDB" id="5807941at2"/>
<evidence type="ECO:0000259" key="2">
    <source>
        <dbReference type="Pfam" id="PF20250"/>
    </source>
</evidence>
<dbReference type="InterPro" id="IPR046865">
    <property type="entry name" value="FapA_b_solenoid"/>
</dbReference>
<feature type="domain" description="Flagellar Assembly Protein A N-terminal region" evidence="2">
    <location>
        <begin position="67"/>
        <end position="242"/>
    </location>
</feature>
<dbReference type="PANTHER" id="PTHR38032:SF1">
    <property type="entry name" value="RNA-BINDING PROTEIN KHPB N-TERMINAL DOMAIN-CONTAINING PROTEIN"/>
    <property type="match status" value="1"/>
</dbReference>
<dbReference type="EMBL" id="NKHF01000004">
    <property type="protein sequence ID" value="PCK33588.1"/>
    <property type="molecule type" value="Genomic_DNA"/>
</dbReference>
<sequence>MFKLAHNGNILMDVKSVSPPSAAFIVEALEKSKFAACEVDHESIDAYFKSEFPESQLVVAKQHDAEFSVTLSDDKMQAVAQLKTAQGGKTITLEDAKKVIIKAGVSRGYKQAYLEKILSKQFELSPGEEASGVIAQGRPPQDGQPAKLLAHVQTLKERLKQPKMREDGTVDMRDFGKLASVAPGDLLVTQKPATPGKEGFTVTGETIEAKPGDSFQLMAGEGTEINPQNPLELIAVIAGCPSDIANGMRVDDVFTIADVTVKSGHVDFNGSVVVTHNVEPGMHVTAQGDITVLGTVESGELIAGGSIEVKGGVIGHVDHQNNEQGLTCKLIAKGNVEIAHGQYTYLEGENVLINKQSNHCDIKAEKLIQVGTGDHPNGKLIGGSIIDAQMVVAGEIGSESGAKMMVYLARKGLKITEETDTLFKEVATTNESLDQLQQAIEKAELVKDTAKKQALKTKIGATQMHYCQQAEQLEKQLYQLDHDLNALLENTRLSANKALHSGVEIHIFDRVYKTTRSYPPCTATLQENQVKIDFKTAGS</sequence>
<evidence type="ECO:0000256" key="1">
    <source>
        <dbReference type="SAM" id="Coils"/>
    </source>
</evidence>
<accession>A0A2A5JW06</accession>